<dbReference type="Proteomes" id="UP000274756">
    <property type="component" value="Unassembled WGS sequence"/>
</dbReference>
<reference evidence="2 3" key="1">
    <citation type="submission" date="2018-11" db="EMBL/GenBank/DDBJ databases">
        <authorList>
            <consortium name="Pathogen Informatics"/>
        </authorList>
    </citation>
    <scope>NUCLEOTIDE SEQUENCE [LARGE SCALE GENOMIC DNA]</scope>
</reference>
<evidence type="ECO:0000313" key="2">
    <source>
        <dbReference type="EMBL" id="VDN51444.1"/>
    </source>
</evidence>
<dbReference type="InterPro" id="IPR039997">
    <property type="entry name" value="TFE"/>
</dbReference>
<evidence type="ECO:0000313" key="3">
    <source>
        <dbReference type="Proteomes" id="UP000274756"/>
    </source>
</evidence>
<dbReference type="InterPro" id="IPR013083">
    <property type="entry name" value="Znf_RING/FYVE/PHD"/>
</dbReference>
<dbReference type="GO" id="GO:0006367">
    <property type="term" value="P:transcription initiation at RNA polymerase II promoter"/>
    <property type="evidence" value="ECO:0007669"/>
    <property type="project" value="InterPro"/>
</dbReference>
<dbReference type="InterPro" id="IPR024550">
    <property type="entry name" value="TFIIEa/SarR/Rpc3_HTH_dom"/>
</dbReference>
<dbReference type="STRING" id="318479.A0A3P7P773"/>
<dbReference type="InterPro" id="IPR002853">
    <property type="entry name" value="TFIIE_asu"/>
</dbReference>
<dbReference type="Pfam" id="PF02002">
    <property type="entry name" value="TFIIE_alpha"/>
    <property type="match status" value="1"/>
</dbReference>
<organism evidence="2 3">
    <name type="scientific">Dracunculus medinensis</name>
    <name type="common">Guinea worm</name>
    <dbReference type="NCBI Taxonomy" id="318479"/>
    <lineage>
        <taxon>Eukaryota</taxon>
        <taxon>Metazoa</taxon>
        <taxon>Ecdysozoa</taxon>
        <taxon>Nematoda</taxon>
        <taxon>Chromadorea</taxon>
        <taxon>Rhabditida</taxon>
        <taxon>Spirurina</taxon>
        <taxon>Dracunculoidea</taxon>
        <taxon>Dracunculidae</taxon>
        <taxon>Dracunculus</taxon>
    </lineage>
</organism>
<name>A0A3P7P773_DRAME</name>
<keyword evidence="3" id="KW-1185">Reference proteome</keyword>
<dbReference type="PANTHER" id="PTHR13097">
    <property type="entry name" value="TRANSCRIPTION INITIATION FACTOR IIE, ALPHA SUBUNIT"/>
    <property type="match status" value="1"/>
</dbReference>
<dbReference type="SUPFAM" id="SSF57783">
    <property type="entry name" value="Zinc beta-ribbon"/>
    <property type="match status" value="1"/>
</dbReference>
<dbReference type="GO" id="GO:0005673">
    <property type="term" value="C:transcription factor TFIIE complex"/>
    <property type="evidence" value="ECO:0007669"/>
    <property type="project" value="TreeGrafter"/>
</dbReference>
<dbReference type="SMART" id="SM00531">
    <property type="entry name" value="TFIIE"/>
    <property type="match status" value="1"/>
</dbReference>
<proteinExistence type="predicted"/>
<dbReference type="OrthoDB" id="361102at2759"/>
<dbReference type="AlphaFoldDB" id="A0A3P7P773"/>
<accession>A0A3P7P773</accession>
<evidence type="ECO:0000259" key="1">
    <source>
        <dbReference type="SMART" id="SM00531"/>
    </source>
</evidence>
<feature type="domain" description="Transcription initiation factor IIE subunit alpha N-terminal" evidence="1">
    <location>
        <begin position="18"/>
        <end position="164"/>
    </location>
</feature>
<dbReference type="PANTHER" id="PTHR13097:SF7">
    <property type="entry name" value="GENERAL TRANSCRIPTION FACTOR IIE SUBUNIT 1"/>
    <property type="match status" value="1"/>
</dbReference>
<dbReference type="EMBL" id="UYYG01000021">
    <property type="protein sequence ID" value="VDN51444.1"/>
    <property type="molecule type" value="Genomic_DNA"/>
</dbReference>
<sequence>MRFSYRFTLCIAKAFYGREHYVILDYIQKNICIKEDDLRQLLKLDQRFLRTILLQLKVDKILKEKLICEESDPRPRRTIYYYINYPAMINVVKYKVDHMRQRLEVKDKDSVLKATYKCLGCSHNYDAMDMDKIFDPVTEELRCWKCREVVEPDETSGPTDETRSSLARFNDQMTSLFLILQSVDGIRLARHLLEPSIKCAESIQPKSKNLK</sequence>
<dbReference type="Gene3D" id="3.30.40.10">
    <property type="entry name" value="Zinc/RING finger domain, C3HC4 (zinc finger)"/>
    <property type="match status" value="1"/>
</dbReference>
<protein>
    <recommendedName>
        <fullName evidence="1">Transcription initiation factor IIE subunit alpha N-terminal domain-containing protein</fullName>
    </recommendedName>
</protein>
<gene>
    <name evidence="2" type="ORF">DME_LOCUS1417</name>
</gene>